<dbReference type="EMBL" id="CM056815">
    <property type="protein sequence ID" value="KAJ8630037.1"/>
    <property type="molecule type" value="Genomic_DNA"/>
</dbReference>
<comment type="caution">
    <text evidence="1">The sequence shown here is derived from an EMBL/GenBank/DDBJ whole genome shotgun (WGS) entry which is preliminary data.</text>
</comment>
<sequence>MLLPFSLWIMKGHTLQGPNLISLYLVLVLAHSLHRHCLRFWGPLGNHLLSLHLFSDRCDSSKTHMLDGGLDHPLIDRTIRFINKFSVFGLLALIPFGSSKNHKLKSFTFRSFKFKFLWMMERSTDGGKESVMMLI</sequence>
<evidence type="ECO:0000313" key="1">
    <source>
        <dbReference type="EMBL" id="KAJ8630037.1"/>
    </source>
</evidence>
<keyword evidence="2" id="KW-1185">Reference proteome</keyword>
<proteinExistence type="predicted"/>
<name>A0ACC2L9J4_PERAE</name>
<gene>
    <name evidence="1" type="ORF">MRB53_023360</name>
</gene>
<evidence type="ECO:0000313" key="2">
    <source>
        <dbReference type="Proteomes" id="UP001234297"/>
    </source>
</evidence>
<reference evidence="1 2" key="1">
    <citation type="journal article" date="2022" name="Hortic Res">
        <title>A haplotype resolved chromosomal level avocado genome allows analysis of novel avocado genes.</title>
        <authorList>
            <person name="Nath O."/>
            <person name="Fletcher S.J."/>
            <person name="Hayward A."/>
            <person name="Shaw L.M."/>
            <person name="Masouleh A.K."/>
            <person name="Furtado A."/>
            <person name="Henry R.J."/>
            <person name="Mitter N."/>
        </authorList>
    </citation>
    <scope>NUCLEOTIDE SEQUENCE [LARGE SCALE GENOMIC DNA]</scope>
    <source>
        <strain evidence="2">cv. Hass</strain>
    </source>
</reference>
<protein>
    <submittedName>
        <fullName evidence="1">Uncharacterized protein</fullName>
    </submittedName>
</protein>
<dbReference type="Proteomes" id="UP001234297">
    <property type="component" value="Chromosome 7"/>
</dbReference>
<organism evidence="1 2">
    <name type="scientific">Persea americana</name>
    <name type="common">Avocado</name>
    <dbReference type="NCBI Taxonomy" id="3435"/>
    <lineage>
        <taxon>Eukaryota</taxon>
        <taxon>Viridiplantae</taxon>
        <taxon>Streptophyta</taxon>
        <taxon>Embryophyta</taxon>
        <taxon>Tracheophyta</taxon>
        <taxon>Spermatophyta</taxon>
        <taxon>Magnoliopsida</taxon>
        <taxon>Magnoliidae</taxon>
        <taxon>Laurales</taxon>
        <taxon>Lauraceae</taxon>
        <taxon>Persea</taxon>
    </lineage>
</organism>
<accession>A0ACC2L9J4</accession>